<organism evidence="1 2">
    <name type="scientific">Bodo saltans</name>
    <name type="common">Flagellated protozoan</name>
    <dbReference type="NCBI Taxonomy" id="75058"/>
    <lineage>
        <taxon>Eukaryota</taxon>
        <taxon>Discoba</taxon>
        <taxon>Euglenozoa</taxon>
        <taxon>Kinetoplastea</taxon>
        <taxon>Metakinetoplastina</taxon>
        <taxon>Eubodonida</taxon>
        <taxon>Bodonidae</taxon>
        <taxon>Bodo</taxon>
    </lineage>
</organism>
<dbReference type="VEuPathDB" id="TriTrypDB:BSAL_05995"/>
<reference evidence="2" key="1">
    <citation type="submission" date="2015-09" db="EMBL/GenBank/DDBJ databases">
        <authorList>
            <consortium name="Pathogen Informatics"/>
        </authorList>
    </citation>
    <scope>NUCLEOTIDE SEQUENCE [LARGE SCALE GENOMIC DNA]</scope>
    <source>
        <strain evidence="2">Lake Konstanz</strain>
    </source>
</reference>
<gene>
    <name evidence="1" type="ORF">BSAL_05995</name>
</gene>
<name>A0A0S4J533_BODSA</name>
<dbReference type="AlphaFoldDB" id="A0A0S4J533"/>
<accession>A0A0S4J533</accession>
<dbReference type="EMBL" id="CYKH01001048">
    <property type="protein sequence ID" value="CUG80397.1"/>
    <property type="molecule type" value="Genomic_DNA"/>
</dbReference>
<sequence length="121" mass="13728">MYSCGRFMVHGCLNHSRIHTFICITTTTTTISRRLQRRPYTHATLHFIVDLVRRQCAGHVSALCVLRAMSLLVAAAYQQECRIVSDALRRTFSMQEPECECAQREEEITQVLVVALCLALG</sequence>
<keyword evidence="2" id="KW-1185">Reference proteome</keyword>
<dbReference type="Proteomes" id="UP000051952">
    <property type="component" value="Unassembled WGS sequence"/>
</dbReference>
<evidence type="ECO:0000313" key="2">
    <source>
        <dbReference type="Proteomes" id="UP000051952"/>
    </source>
</evidence>
<evidence type="ECO:0000313" key="1">
    <source>
        <dbReference type="EMBL" id="CUG80397.1"/>
    </source>
</evidence>
<proteinExistence type="predicted"/>
<protein>
    <submittedName>
        <fullName evidence="1">Uncharacterized protein</fullName>
    </submittedName>
</protein>